<evidence type="ECO:0000256" key="4">
    <source>
        <dbReference type="ARBA" id="ARBA00048988"/>
    </source>
</evidence>
<gene>
    <name evidence="7" type="ORF">AKJ57_00840</name>
</gene>
<organism evidence="7 8">
    <name type="scientific">candidate division MSBL1 archaeon SCGC-AAA259A05</name>
    <dbReference type="NCBI Taxonomy" id="1698259"/>
    <lineage>
        <taxon>Archaea</taxon>
        <taxon>Methanobacteriati</taxon>
        <taxon>Methanobacteriota</taxon>
        <taxon>candidate division MSBL1</taxon>
    </lineage>
</organism>
<keyword evidence="8" id="KW-1185">Reference proteome</keyword>
<dbReference type="InterPro" id="IPR002789">
    <property type="entry name" value="HerA_central"/>
</dbReference>
<evidence type="ECO:0000256" key="1">
    <source>
        <dbReference type="ARBA" id="ARBA00007816"/>
    </source>
</evidence>
<name>A0A133UBE7_9EURY</name>
<accession>A0A133UBE7</accession>
<comment type="similarity">
    <text evidence="1">Belongs to the HerA family.</text>
</comment>
<dbReference type="EMBL" id="LHXJ01000006">
    <property type="protein sequence ID" value="KXA91531.1"/>
    <property type="molecule type" value="Genomic_DNA"/>
</dbReference>
<evidence type="ECO:0000313" key="7">
    <source>
        <dbReference type="EMBL" id="KXA91531.1"/>
    </source>
</evidence>
<evidence type="ECO:0000256" key="3">
    <source>
        <dbReference type="ARBA" id="ARBA00048954"/>
    </source>
</evidence>
<protein>
    <recommendedName>
        <fullName evidence="6">Helicase HerA central domain-containing protein</fullName>
    </recommendedName>
</protein>
<evidence type="ECO:0000313" key="8">
    <source>
        <dbReference type="Proteomes" id="UP000070163"/>
    </source>
</evidence>
<proteinExistence type="inferred from homology"/>
<dbReference type="GO" id="GO:0043139">
    <property type="term" value="F:5'-3' DNA helicase activity"/>
    <property type="evidence" value="ECO:0007669"/>
    <property type="project" value="UniProtKB-EC"/>
</dbReference>
<dbReference type="AlphaFoldDB" id="A0A133UBE7"/>
<dbReference type="GO" id="GO:0043138">
    <property type="term" value="F:3'-5' DNA helicase activity"/>
    <property type="evidence" value="ECO:0007669"/>
    <property type="project" value="UniProtKB-EC"/>
</dbReference>
<feature type="compositionally biased region" description="Basic and acidic residues" evidence="5">
    <location>
        <begin position="429"/>
        <end position="438"/>
    </location>
</feature>
<comment type="catalytic activity">
    <reaction evidence="2">
        <text>Couples ATP hydrolysis with the unwinding of duplex DNA by translocating in the 3'-5' direction.</text>
        <dbReference type="EC" id="5.6.2.4"/>
    </reaction>
</comment>
<dbReference type="PANTHER" id="PTHR42957:SF1">
    <property type="entry name" value="HELICASE MJ1565-RELATED"/>
    <property type="match status" value="1"/>
</dbReference>
<comment type="catalytic activity">
    <reaction evidence="3">
        <text>ATP + H2O = ADP + phosphate + H(+)</text>
        <dbReference type="Rhea" id="RHEA:13065"/>
        <dbReference type="ChEBI" id="CHEBI:15377"/>
        <dbReference type="ChEBI" id="CHEBI:15378"/>
        <dbReference type="ChEBI" id="CHEBI:30616"/>
        <dbReference type="ChEBI" id="CHEBI:43474"/>
        <dbReference type="ChEBI" id="CHEBI:456216"/>
        <dbReference type="EC" id="5.6.2.3"/>
    </reaction>
</comment>
<feature type="region of interest" description="Disordered" evidence="5">
    <location>
        <begin position="428"/>
        <end position="451"/>
    </location>
</feature>
<evidence type="ECO:0000256" key="2">
    <source>
        <dbReference type="ARBA" id="ARBA00034617"/>
    </source>
</evidence>
<feature type="domain" description="Helicase HerA central" evidence="6">
    <location>
        <begin position="28"/>
        <end position="281"/>
    </location>
</feature>
<evidence type="ECO:0000256" key="5">
    <source>
        <dbReference type="SAM" id="MobiDB-lite"/>
    </source>
</evidence>
<dbReference type="PATRIC" id="fig|1698259.3.peg.1146"/>
<reference evidence="7 8" key="1">
    <citation type="journal article" date="2016" name="Sci. Rep.">
        <title>Metabolic traits of an uncultured archaeal lineage -MSBL1- from brine pools of the Red Sea.</title>
        <authorList>
            <person name="Mwirichia R."/>
            <person name="Alam I."/>
            <person name="Rashid M."/>
            <person name="Vinu M."/>
            <person name="Ba-Alawi W."/>
            <person name="Anthony Kamau A."/>
            <person name="Kamanda Ngugi D."/>
            <person name="Goker M."/>
            <person name="Klenk H.P."/>
            <person name="Bajic V."/>
            <person name="Stingl U."/>
        </authorList>
    </citation>
    <scope>NUCLEOTIDE SEQUENCE [LARGE SCALE GENOMIC DNA]</scope>
    <source>
        <strain evidence="7">SCGC-AAA259A05</strain>
    </source>
</reference>
<dbReference type="Proteomes" id="UP000070163">
    <property type="component" value="Unassembled WGS sequence"/>
</dbReference>
<dbReference type="PANTHER" id="PTHR42957">
    <property type="entry name" value="HELICASE MJ1565-RELATED"/>
    <property type="match status" value="1"/>
</dbReference>
<dbReference type="SUPFAM" id="SSF52540">
    <property type="entry name" value="P-loop containing nucleoside triphosphate hydrolases"/>
    <property type="match status" value="1"/>
</dbReference>
<evidence type="ECO:0000259" key="6">
    <source>
        <dbReference type="Pfam" id="PF01935"/>
    </source>
</evidence>
<dbReference type="InterPro" id="IPR008571">
    <property type="entry name" value="HerA-like"/>
</dbReference>
<dbReference type="InterPro" id="IPR027417">
    <property type="entry name" value="P-loop_NTPase"/>
</dbReference>
<dbReference type="Gene3D" id="3.40.50.300">
    <property type="entry name" value="P-loop containing nucleotide triphosphate hydrolases"/>
    <property type="match status" value="2"/>
</dbReference>
<dbReference type="Pfam" id="PF01935">
    <property type="entry name" value="DUF87"/>
    <property type="match status" value="1"/>
</dbReference>
<comment type="catalytic activity">
    <reaction evidence="4">
        <text>ATP + H2O = ADP + phosphate + H(+)</text>
        <dbReference type="Rhea" id="RHEA:13065"/>
        <dbReference type="ChEBI" id="CHEBI:15377"/>
        <dbReference type="ChEBI" id="CHEBI:15378"/>
        <dbReference type="ChEBI" id="CHEBI:30616"/>
        <dbReference type="ChEBI" id="CHEBI:43474"/>
        <dbReference type="ChEBI" id="CHEBI:456216"/>
        <dbReference type="EC" id="5.6.2.4"/>
    </reaction>
</comment>
<sequence>MIRNNNKNNGIILGQKNGKRPDKDWILSIGNAVNRKNKKVYLNSSSPHVIFVCGARGSGKSYTLGVLAEEIAQRNSDIATVIIDPIGVFWSMKYPNQEEDEITLLEEMGMESKGIENVQVFVPTGYKSEIPEETFDTDFSFMASDLKTEDWCLTFGIDRYSPQGLLLDRAIEKVREGYTRRLGDKLKGGSRDVPPNENFSIDDLLECINHDRELVSKKKGFKGSTRRALTSRLTAAKDWGIFGKEKRISDMIEAKKTSVIDISFLSENIGSLVLGIFARKVLAARKAAAREEAVRDLKGGKEKRSGSIPPTWLMVDEAHNFAPSSGKTAATDPLVEYVKQGRRPGLSAVLSTQQPSALNSKIISQLDVLLTHRLTFENDIKEVWKRMPTTISEELKEPEALKKLPEGTALTGDKEMDRAFITSIRPRMSQHEGRERVTKTPSGGRAGEGPLNQLELEEEARVPETQAEPVQEGYPRPTDKTEEEILVVPSRIDLNEAVELAKSERNRFLWILWATEKVRRISRYYYPILSFLIDYHRENKESINLRIHMDGLTGELIKKTNEKIERTKGVRKLSDLSKSEPEALFQILQNNPLELEDLEGPTGSIDGLLEKGLIKSYEGEGKRFLDIADGVDIPLDLPEKSLLLAEELPERESLSVPSENKIDRVIGEEKMLETLEVYGDLEIIEQELFYYPYWIATLKNKESTRILAIDGVYGVRDTYVEKMLRRRIGF</sequence>
<comment type="caution">
    <text evidence="7">The sequence shown here is derived from an EMBL/GenBank/DDBJ whole genome shotgun (WGS) entry which is preliminary data.</text>
</comment>